<feature type="compositionally biased region" description="Gly residues" evidence="1">
    <location>
        <begin position="89"/>
        <end position="99"/>
    </location>
</feature>
<evidence type="ECO:0000256" key="2">
    <source>
        <dbReference type="SAM" id="SignalP"/>
    </source>
</evidence>
<keyword evidence="2" id="KW-0732">Signal</keyword>
<evidence type="ECO:0000313" key="4">
    <source>
        <dbReference type="Proteomes" id="UP000198324"/>
    </source>
</evidence>
<dbReference type="AlphaFoldDB" id="A0A238Y7Y8"/>
<sequence length="99" mass="10508">MIVRNFVLFVVLALAMPIAARAGSGTGREVSITAARIQAAQVYEGMQSRARHDAEITESAHTHRDEEKPHTRRDAAAGEARSLNERPLGGNGSGAGVSK</sequence>
<feature type="chain" id="PRO_5012059688" evidence="2">
    <location>
        <begin position="23"/>
        <end position="99"/>
    </location>
</feature>
<dbReference type="EMBL" id="FZOC01000001">
    <property type="protein sequence ID" value="SNR66891.1"/>
    <property type="molecule type" value="Genomic_DNA"/>
</dbReference>
<accession>A0A238Y7Y8</accession>
<feature type="signal peptide" evidence="2">
    <location>
        <begin position="1"/>
        <end position="22"/>
    </location>
</feature>
<keyword evidence="4" id="KW-1185">Reference proteome</keyword>
<evidence type="ECO:0000256" key="1">
    <source>
        <dbReference type="SAM" id="MobiDB-lite"/>
    </source>
</evidence>
<evidence type="ECO:0000313" key="3">
    <source>
        <dbReference type="EMBL" id="SNR66891.1"/>
    </source>
</evidence>
<feature type="region of interest" description="Disordered" evidence="1">
    <location>
        <begin position="46"/>
        <end position="99"/>
    </location>
</feature>
<organism evidence="3 4">
    <name type="scientific">Humidesulfovibrio mexicanus</name>
    <dbReference type="NCBI Taxonomy" id="147047"/>
    <lineage>
        <taxon>Bacteria</taxon>
        <taxon>Pseudomonadati</taxon>
        <taxon>Thermodesulfobacteriota</taxon>
        <taxon>Desulfovibrionia</taxon>
        <taxon>Desulfovibrionales</taxon>
        <taxon>Desulfovibrionaceae</taxon>
        <taxon>Humidesulfovibrio</taxon>
    </lineage>
</organism>
<feature type="compositionally biased region" description="Basic and acidic residues" evidence="1">
    <location>
        <begin position="50"/>
        <end position="76"/>
    </location>
</feature>
<reference evidence="3 4" key="1">
    <citation type="submission" date="2017-06" db="EMBL/GenBank/DDBJ databases">
        <authorList>
            <person name="Kim H.J."/>
            <person name="Triplett B.A."/>
        </authorList>
    </citation>
    <scope>NUCLEOTIDE SEQUENCE [LARGE SCALE GENOMIC DNA]</scope>
    <source>
        <strain evidence="3 4">DSM 13116</strain>
    </source>
</reference>
<dbReference type="Proteomes" id="UP000198324">
    <property type="component" value="Unassembled WGS sequence"/>
</dbReference>
<name>A0A238Y7Y8_9BACT</name>
<gene>
    <name evidence="3" type="ORF">SAMN04488503_0746</name>
</gene>
<proteinExistence type="predicted"/>
<protein>
    <submittedName>
        <fullName evidence="3">Uncharacterized protein</fullName>
    </submittedName>
</protein>